<dbReference type="OrthoDB" id="605907at2759"/>
<dbReference type="Proteomes" id="UP000275267">
    <property type="component" value="Unassembled WGS sequence"/>
</dbReference>
<dbReference type="Pfam" id="PF18052">
    <property type="entry name" value="Rx_N"/>
    <property type="match status" value="1"/>
</dbReference>
<protein>
    <recommendedName>
        <fullName evidence="12">Rx N-terminal domain-containing protein</fullName>
    </recommendedName>
</protein>
<feature type="domain" description="Disease resistance N-terminal" evidence="8">
    <location>
        <begin position="2"/>
        <end position="51"/>
    </location>
</feature>
<evidence type="ECO:0000256" key="5">
    <source>
        <dbReference type="ARBA" id="ARBA00022821"/>
    </source>
</evidence>
<name>A0A3L6SNC5_PANMI</name>
<dbReference type="GO" id="GO:0043531">
    <property type="term" value="F:ADP binding"/>
    <property type="evidence" value="ECO:0007669"/>
    <property type="project" value="InterPro"/>
</dbReference>
<keyword evidence="5" id="KW-0611">Plant defense</keyword>
<evidence type="ECO:0000259" key="8">
    <source>
        <dbReference type="Pfam" id="PF18052"/>
    </source>
</evidence>
<accession>A0A3L6SNC5</accession>
<evidence type="ECO:0000256" key="4">
    <source>
        <dbReference type="ARBA" id="ARBA00022741"/>
    </source>
</evidence>
<dbReference type="Pfam" id="PF23598">
    <property type="entry name" value="LRR_14"/>
    <property type="match status" value="1"/>
</dbReference>
<keyword evidence="4" id="KW-0547">Nucleotide-binding</keyword>
<evidence type="ECO:0000256" key="2">
    <source>
        <dbReference type="ARBA" id="ARBA00022614"/>
    </source>
</evidence>
<gene>
    <name evidence="10" type="ORF">C2845_PM07G05650</name>
</gene>
<dbReference type="PANTHER" id="PTHR19338">
    <property type="entry name" value="TRANSLOCASE OF INNER MITOCHONDRIAL MEMBRANE 13 HOMOLOG"/>
    <property type="match status" value="1"/>
</dbReference>
<evidence type="ECO:0000259" key="7">
    <source>
        <dbReference type="Pfam" id="PF00931"/>
    </source>
</evidence>
<feature type="domain" description="NB-ARC" evidence="7">
    <location>
        <begin position="132"/>
        <end position="285"/>
    </location>
</feature>
<dbReference type="InterPro" id="IPR032675">
    <property type="entry name" value="LRR_dom_sf"/>
</dbReference>
<dbReference type="STRING" id="4540.A0A3L6SNC5"/>
<reference evidence="11" key="1">
    <citation type="journal article" date="2019" name="Nat. Commun.">
        <title>The genome of broomcorn millet.</title>
        <authorList>
            <person name="Zou C."/>
            <person name="Miki D."/>
            <person name="Li D."/>
            <person name="Tang Q."/>
            <person name="Xiao L."/>
            <person name="Rajput S."/>
            <person name="Deng P."/>
            <person name="Jia W."/>
            <person name="Huang R."/>
            <person name="Zhang M."/>
            <person name="Sun Y."/>
            <person name="Hu J."/>
            <person name="Fu X."/>
            <person name="Schnable P.S."/>
            <person name="Li F."/>
            <person name="Zhang H."/>
            <person name="Feng B."/>
            <person name="Zhu X."/>
            <person name="Liu R."/>
            <person name="Schnable J.C."/>
            <person name="Zhu J.-K."/>
            <person name="Zhang H."/>
        </authorList>
    </citation>
    <scope>NUCLEOTIDE SEQUENCE [LARGE SCALE GENOMIC DNA]</scope>
</reference>
<proteinExistence type="inferred from homology"/>
<evidence type="ECO:0000256" key="6">
    <source>
        <dbReference type="ARBA" id="ARBA00023054"/>
    </source>
</evidence>
<dbReference type="InterPro" id="IPR055414">
    <property type="entry name" value="LRR_R13L4/SHOC2-like"/>
</dbReference>
<dbReference type="Gene3D" id="1.20.5.4130">
    <property type="match status" value="1"/>
</dbReference>
<dbReference type="InterPro" id="IPR041118">
    <property type="entry name" value="Rx_N"/>
</dbReference>
<dbReference type="GO" id="GO:0006952">
    <property type="term" value="P:defense response"/>
    <property type="evidence" value="ECO:0007669"/>
    <property type="project" value="UniProtKB-KW"/>
</dbReference>
<comment type="caution">
    <text evidence="10">The sequence shown here is derived from an EMBL/GenBank/DDBJ whole genome shotgun (WGS) entry which is preliminary data.</text>
</comment>
<keyword evidence="3" id="KW-0677">Repeat</keyword>
<dbReference type="Pfam" id="PF00931">
    <property type="entry name" value="NB-ARC"/>
    <property type="match status" value="1"/>
</dbReference>
<dbReference type="CDD" id="cd14798">
    <property type="entry name" value="RX-CC_like"/>
    <property type="match status" value="1"/>
</dbReference>
<evidence type="ECO:0008006" key="12">
    <source>
        <dbReference type="Google" id="ProtNLM"/>
    </source>
</evidence>
<keyword evidence="6" id="KW-0175">Coiled coil</keyword>
<feature type="domain" description="Disease resistance R13L4/SHOC-2-like LRR" evidence="9">
    <location>
        <begin position="352"/>
        <end position="502"/>
    </location>
</feature>
<dbReference type="InterPro" id="IPR038005">
    <property type="entry name" value="RX-like_CC"/>
</dbReference>
<comment type="similarity">
    <text evidence="1">Belongs to the disease resistance NB-LRR family.</text>
</comment>
<dbReference type="EMBL" id="PQIB02000004">
    <property type="protein sequence ID" value="RLN24138.1"/>
    <property type="molecule type" value="Genomic_DNA"/>
</dbReference>
<dbReference type="Gene3D" id="3.40.50.300">
    <property type="entry name" value="P-loop containing nucleotide triphosphate hydrolases"/>
    <property type="match status" value="1"/>
</dbReference>
<evidence type="ECO:0000313" key="10">
    <source>
        <dbReference type="EMBL" id="RLN24138.1"/>
    </source>
</evidence>
<evidence type="ECO:0000256" key="1">
    <source>
        <dbReference type="ARBA" id="ARBA00008894"/>
    </source>
</evidence>
<dbReference type="InterPro" id="IPR027417">
    <property type="entry name" value="P-loop_NTPase"/>
</dbReference>
<keyword evidence="11" id="KW-1185">Reference proteome</keyword>
<evidence type="ECO:0000256" key="3">
    <source>
        <dbReference type="ARBA" id="ARBA00022737"/>
    </source>
</evidence>
<dbReference type="SUPFAM" id="SSF52540">
    <property type="entry name" value="P-loop containing nucleoside triphosphate hydrolases"/>
    <property type="match status" value="1"/>
</dbReference>
<dbReference type="InterPro" id="IPR002182">
    <property type="entry name" value="NB-ARC"/>
</dbReference>
<dbReference type="SUPFAM" id="SSF52047">
    <property type="entry name" value="RNI-like"/>
    <property type="match status" value="1"/>
</dbReference>
<dbReference type="PANTHER" id="PTHR19338:SF58">
    <property type="entry name" value="OS09G0517100 PROTEIN"/>
    <property type="match status" value="1"/>
</dbReference>
<dbReference type="AlphaFoldDB" id="A0A3L6SNC5"/>
<organism evidence="10 11">
    <name type="scientific">Panicum miliaceum</name>
    <name type="common">Proso millet</name>
    <name type="synonym">Broomcorn millet</name>
    <dbReference type="NCBI Taxonomy" id="4540"/>
    <lineage>
        <taxon>Eukaryota</taxon>
        <taxon>Viridiplantae</taxon>
        <taxon>Streptophyta</taxon>
        <taxon>Embryophyta</taxon>
        <taxon>Tracheophyta</taxon>
        <taxon>Spermatophyta</taxon>
        <taxon>Magnoliopsida</taxon>
        <taxon>Liliopsida</taxon>
        <taxon>Poales</taxon>
        <taxon>Poaceae</taxon>
        <taxon>PACMAD clade</taxon>
        <taxon>Panicoideae</taxon>
        <taxon>Panicodae</taxon>
        <taxon>Paniceae</taxon>
        <taxon>Panicinae</taxon>
        <taxon>Panicum</taxon>
        <taxon>Panicum sect. Panicum</taxon>
    </lineage>
</organism>
<sequence>MFIIDELEMMQSFLNVASEERAKNNVVRTWVRQVRDLAFGVEDDIEFVVHLVRSTRWWRRLLPPAAALRSLEEAAAAKIMLLKARAEGVSQRNSRYSFIISNSGSEPVMKRQSATTKEQEDLWGLTQLITMEENSDLRVISMCGAGGDLDRATVLKKFYQDAQVRQNFECRGWIKLTYPFNPHTFLQSLVIQFYKNACLQQETSTDLAELRRMERTEAKQGEIIEEFMKQVHGKRYLLILENVYTVAEWEAIRVCLPDNKKGNWVIISTDQHEIASLCIQHSYQVLALEHYPTEYPLYVFFKEGSQVKETRRVLSINDGTASRKAVACRWMDHFSLVGLFGSWESFFISEGMKVLRVLDLENATGVTDEDLKQMVKILPRLKFLSLRGSTGIYRLPSSLRMLLETLDIRGTSIVTLPESITKIKKLRYMRAGSIPLANESPTTFSSPSCGHCHPVGVVLPTGIDILTALHTLGVVNTGHAAGKVTLKELMKITRLRKLGVTILCKNLQSLKLYGLVRGVPVWMKYLPKLTKLDLHITISPEVDIIKALAEIEELCILRLCVKPLQDSDGVLNFDVKVNGIQQPCYLKVKIFEITCSSNLNVSFGSEAMQNLELLTARCISRSRLKFFEIKDLSKLKLKEIRLIDSDGNAIKDMERQLMEHPRKPLLKLEAPDRC</sequence>
<dbReference type="Gene3D" id="3.80.10.10">
    <property type="entry name" value="Ribonuclease Inhibitor"/>
    <property type="match status" value="1"/>
</dbReference>
<evidence type="ECO:0000313" key="11">
    <source>
        <dbReference type="Proteomes" id="UP000275267"/>
    </source>
</evidence>
<dbReference type="GO" id="GO:0051707">
    <property type="term" value="P:response to other organism"/>
    <property type="evidence" value="ECO:0007669"/>
    <property type="project" value="UniProtKB-ARBA"/>
</dbReference>
<evidence type="ECO:0000259" key="9">
    <source>
        <dbReference type="Pfam" id="PF23598"/>
    </source>
</evidence>
<keyword evidence="2" id="KW-0433">Leucine-rich repeat</keyword>